<organism evidence="1 2">
    <name type="scientific">Parageobacillus galactosidasius</name>
    <dbReference type="NCBI Taxonomy" id="883812"/>
    <lineage>
        <taxon>Bacteria</taxon>
        <taxon>Bacillati</taxon>
        <taxon>Bacillota</taxon>
        <taxon>Bacilli</taxon>
        <taxon>Bacillales</taxon>
        <taxon>Anoxybacillaceae</taxon>
        <taxon>Parageobacillus</taxon>
    </lineage>
</organism>
<comment type="caution">
    <text evidence="1">The sequence shown here is derived from an EMBL/GenBank/DDBJ whole genome shotgun (WGS) entry which is preliminary data.</text>
</comment>
<keyword evidence="2" id="KW-1185">Reference proteome</keyword>
<dbReference type="AlphaFoldDB" id="A0A226QSN3"/>
<protein>
    <submittedName>
        <fullName evidence="1">Uncharacterized protein</fullName>
    </submittedName>
</protein>
<reference evidence="1 2" key="1">
    <citation type="submission" date="2017-04" db="EMBL/GenBank/DDBJ databases">
        <title>The genome sequence of Parageobacillus galactosidasius DSM 18751.</title>
        <authorList>
            <person name="Ramaloko W.T."/>
            <person name="Koen N."/>
            <person name="Polliack S."/>
            <person name="Aliyu H."/>
            <person name="Lebre P."/>
            <person name="Mohr T."/>
            <person name="Oswald F."/>
            <person name="Zwick M."/>
            <person name="Neumann A."/>
            <person name="Syldatk C."/>
            <person name="Cowan D."/>
            <person name="De Maayer P."/>
        </authorList>
    </citation>
    <scope>NUCLEOTIDE SEQUENCE [LARGE SCALE GENOMIC DNA]</scope>
    <source>
        <strain evidence="1 2">DSM 18751</strain>
    </source>
</reference>
<sequence>MDQVAKGVAGLNHSNELHIFEFEKIIWEKEVKRHEKSIQIKNVYFPDRFWKRIGLCRQTDLDELRKQYN</sequence>
<evidence type="ECO:0000313" key="2">
    <source>
        <dbReference type="Proteomes" id="UP000198394"/>
    </source>
</evidence>
<dbReference type="RefSeq" id="WP_089097150.1">
    <property type="nucleotide sequence ID" value="NZ_NDYL01000001.1"/>
</dbReference>
<dbReference type="EMBL" id="NDYL01000001">
    <property type="protein sequence ID" value="OXB94697.1"/>
    <property type="molecule type" value="Genomic_DNA"/>
</dbReference>
<evidence type="ECO:0000313" key="1">
    <source>
        <dbReference type="EMBL" id="OXB94697.1"/>
    </source>
</evidence>
<dbReference type="Proteomes" id="UP000198394">
    <property type="component" value="Unassembled WGS sequence"/>
</dbReference>
<name>A0A226QSN3_9BACL</name>
<gene>
    <name evidence="1" type="ORF">B9L23_07465</name>
</gene>
<accession>A0A226QSN3</accession>
<proteinExistence type="predicted"/>